<dbReference type="Proteomes" id="UP000443843">
    <property type="component" value="Unassembled WGS sequence"/>
</dbReference>
<evidence type="ECO:0000256" key="1">
    <source>
        <dbReference type="ARBA" id="ARBA00022603"/>
    </source>
</evidence>
<dbReference type="RefSeq" id="WP_160381737.1">
    <property type="nucleotide sequence ID" value="NZ_WNXQ01000002.1"/>
</dbReference>
<reference evidence="8 9" key="1">
    <citation type="submission" date="2019-11" db="EMBL/GenBank/DDBJ databases">
        <title>Pseudooceanicola pacifica sp. nov., isolated from deep-sea sediment of the Pacific Ocean.</title>
        <authorList>
            <person name="Lyu L."/>
        </authorList>
    </citation>
    <scope>NUCLEOTIDE SEQUENCE [LARGE SCALE GENOMIC DNA]</scope>
    <source>
        <strain evidence="8 9">216_PA32_1</strain>
    </source>
</reference>
<proteinExistence type="inferred from homology"/>
<feature type="binding site" evidence="5">
    <location>
        <position position="289"/>
    </location>
    <ligand>
        <name>S-adenosyl-L-methionine</name>
        <dbReference type="ChEBI" id="CHEBI:59789"/>
    </ligand>
</feature>
<evidence type="ECO:0000256" key="3">
    <source>
        <dbReference type="ARBA" id="ARBA00022691"/>
    </source>
</evidence>
<keyword evidence="4 5" id="KW-0694">RNA-binding</keyword>
<dbReference type="CDD" id="cd02440">
    <property type="entry name" value="AdoMet_MTases"/>
    <property type="match status" value="1"/>
</dbReference>
<dbReference type="Gene3D" id="3.30.70.1170">
    <property type="entry name" value="Sun protein, domain 3"/>
    <property type="match status" value="1"/>
</dbReference>
<dbReference type="PANTHER" id="PTHR22807">
    <property type="entry name" value="NOP2 YEAST -RELATED NOL1/NOP2/FMU SUN DOMAIN-CONTAINING"/>
    <property type="match status" value="1"/>
</dbReference>
<evidence type="ECO:0000256" key="2">
    <source>
        <dbReference type="ARBA" id="ARBA00022679"/>
    </source>
</evidence>
<name>A0A844W094_9RHOB</name>
<dbReference type="GO" id="GO:0003723">
    <property type="term" value="F:RNA binding"/>
    <property type="evidence" value="ECO:0007669"/>
    <property type="project" value="UniProtKB-UniRule"/>
</dbReference>
<dbReference type="InterPro" id="IPR023267">
    <property type="entry name" value="RCMT"/>
</dbReference>
<dbReference type="SUPFAM" id="SSF53335">
    <property type="entry name" value="S-adenosyl-L-methionine-dependent methyltransferases"/>
    <property type="match status" value="1"/>
</dbReference>
<dbReference type="AlphaFoldDB" id="A0A844W094"/>
<dbReference type="InterPro" id="IPR029063">
    <property type="entry name" value="SAM-dependent_MTases_sf"/>
</dbReference>
<comment type="caution">
    <text evidence="8">The sequence shown here is derived from an EMBL/GenBank/DDBJ whole genome shotgun (WGS) entry which is preliminary data.</text>
</comment>
<keyword evidence="1 5" id="KW-0489">Methyltransferase</keyword>
<dbReference type="GO" id="GO:0008173">
    <property type="term" value="F:RNA methyltransferase activity"/>
    <property type="evidence" value="ECO:0007669"/>
    <property type="project" value="InterPro"/>
</dbReference>
<keyword evidence="3 5" id="KW-0949">S-adenosyl-L-methionine</keyword>
<feature type="region of interest" description="Disordered" evidence="6">
    <location>
        <begin position="89"/>
        <end position="112"/>
    </location>
</feature>
<organism evidence="8 9">
    <name type="scientific">Pseudooceanicola pacificus</name>
    <dbReference type="NCBI Taxonomy" id="2676438"/>
    <lineage>
        <taxon>Bacteria</taxon>
        <taxon>Pseudomonadati</taxon>
        <taxon>Pseudomonadota</taxon>
        <taxon>Alphaproteobacteria</taxon>
        <taxon>Rhodobacterales</taxon>
        <taxon>Paracoccaceae</taxon>
        <taxon>Pseudooceanicola</taxon>
    </lineage>
</organism>
<evidence type="ECO:0000256" key="4">
    <source>
        <dbReference type="ARBA" id="ARBA00022884"/>
    </source>
</evidence>
<evidence type="ECO:0000256" key="5">
    <source>
        <dbReference type="PROSITE-ProRule" id="PRU01023"/>
    </source>
</evidence>
<dbReference type="Gene3D" id="3.40.50.150">
    <property type="entry name" value="Vaccinia Virus protein VP39"/>
    <property type="match status" value="1"/>
</dbReference>
<feature type="domain" description="SAM-dependent MTase RsmB/NOP-type" evidence="7">
    <location>
        <begin position="136"/>
        <end position="388"/>
    </location>
</feature>
<dbReference type="EMBL" id="WNXQ01000002">
    <property type="protein sequence ID" value="MWB77486.1"/>
    <property type="molecule type" value="Genomic_DNA"/>
</dbReference>
<dbReference type="InterPro" id="IPR054728">
    <property type="entry name" value="RsmB-like_ferredoxin"/>
</dbReference>
<dbReference type="PRINTS" id="PR02008">
    <property type="entry name" value="RCMTFAMILY"/>
</dbReference>
<evidence type="ECO:0000256" key="6">
    <source>
        <dbReference type="SAM" id="MobiDB-lite"/>
    </source>
</evidence>
<protein>
    <submittedName>
        <fullName evidence="8">RsmB/NOP family class I SAM-dependent RNA methyltransferase</fullName>
    </submittedName>
</protein>
<gene>
    <name evidence="8" type="ORF">GLS40_05565</name>
</gene>
<keyword evidence="9" id="KW-1185">Reference proteome</keyword>
<accession>A0A844W094</accession>
<keyword evidence="2 5" id="KW-0808">Transferase</keyword>
<dbReference type="PANTHER" id="PTHR22807:SF53">
    <property type="entry name" value="RIBOSOMAL RNA SMALL SUBUNIT METHYLTRANSFERASE B-RELATED"/>
    <property type="match status" value="1"/>
</dbReference>
<feature type="binding site" evidence="5">
    <location>
        <position position="249"/>
    </location>
    <ligand>
        <name>S-adenosyl-L-methionine</name>
        <dbReference type="ChEBI" id="CHEBI:59789"/>
    </ligand>
</feature>
<comment type="similarity">
    <text evidence="5">Belongs to the class I-like SAM-binding methyltransferase superfamily. RsmB/NOP family.</text>
</comment>
<sequence>MTPEARIATAAELLERILAGQPVERELTGWARRSRFAGSKDRQAIRDLVFDALRRKRSLAALGGGETGRGLMIGLIRDAGGDPDAVFTGQGYAPSPITDPERAGSRPPAEGGEALDLPDWLVPALQVALGPGLEAAALAMRHRAPVHLRVNVRKIARDQCIATLSSEGIDTRPHPLCDTALEVVSGARQIAGSQAYRAGLVELQDAASQAVSASIPLFNGLKVLDFCAGGGGKALALAARADVQMTCHDIDAGRMKDIPARADRAGVRIRLAETKALEQLGSFDIVLCDAPCSGSGTWRRSPEGKWSLTPERLADLNAIQSAILDEAARLVVPGGRLVYVTCSLLRAENEDRIAGFLAAHPGWSQGLTRRIGLDEGADGFFLCHLQKP</sequence>
<dbReference type="GO" id="GO:0001510">
    <property type="term" value="P:RNA methylation"/>
    <property type="evidence" value="ECO:0007669"/>
    <property type="project" value="InterPro"/>
</dbReference>
<evidence type="ECO:0000313" key="8">
    <source>
        <dbReference type="EMBL" id="MWB77486.1"/>
    </source>
</evidence>
<dbReference type="PROSITE" id="PS51686">
    <property type="entry name" value="SAM_MT_RSMB_NOP"/>
    <property type="match status" value="1"/>
</dbReference>
<feature type="active site" description="Nucleophile" evidence="5">
    <location>
        <position position="342"/>
    </location>
</feature>
<dbReference type="Pfam" id="PF01189">
    <property type="entry name" value="Methyltr_RsmB-F"/>
    <property type="match status" value="1"/>
</dbReference>
<dbReference type="Pfam" id="PF22458">
    <property type="entry name" value="RsmF-B_ferredox"/>
    <property type="match status" value="1"/>
</dbReference>
<evidence type="ECO:0000259" key="7">
    <source>
        <dbReference type="PROSITE" id="PS51686"/>
    </source>
</evidence>
<dbReference type="InterPro" id="IPR001678">
    <property type="entry name" value="MeTrfase_RsmB-F_NOP2_dom"/>
</dbReference>
<evidence type="ECO:0000313" key="9">
    <source>
        <dbReference type="Proteomes" id="UP000443843"/>
    </source>
</evidence>
<comment type="caution">
    <text evidence="5">Lacks conserved residue(s) required for the propagation of feature annotation.</text>
</comment>
<dbReference type="InterPro" id="IPR049560">
    <property type="entry name" value="MeTrfase_RsmB-F_NOP2_cat"/>
</dbReference>